<dbReference type="Proteomes" id="UP000315145">
    <property type="component" value="Unassembled WGS sequence"/>
</dbReference>
<dbReference type="InterPro" id="IPR026444">
    <property type="entry name" value="Secre_tail"/>
</dbReference>
<feature type="domain" description="Secretion system C-terminal sorting" evidence="4">
    <location>
        <begin position="845"/>
        <end position="911"/>
    </location>
</feature>
<comment type="caution">
    <text evidence="5">The sequence shown here is derived from an EMBL/GenBank/DDBJ whole genome shotgun (WGS) entry which is preliminary data.</text>
</comment>
<sequence length="912" mass="99509">MKSILLKINYQMKIKPIVYVFLLFVSAITFAQNSITLVNPPTTVTADTEVAITFNYTKNVARAHAYIRLKDASGNLTEVNQIVTDNSGTLTLDLPIPASALGSGYSYQAQIFNPDAGYAHLATENFPGVTVVAGEVPPNTIVMTNYPTTVQAGTFVNVTFDYTKDVERAHAFIRFKDISGNLTDVNQIVTDNAGTLTLSLEIPSGLFPGSSYSYQAQIFNPDVPDGYVHLATQNVTGITVESTPSPGERISVGDNWNYYDAGNEPTGNWKIAAFDDSSWASGNAELGYGEGDEATVISTGALTSYYRKSFTASTDDVSLKYLDMSALRDDGMVVYINGTEVWRDNMPSGTINYNSFATSAATEGIWINNVIDNLLVDGTNVVAVEIHQNGATSSDISFNFRLEVRDEVQAELTRGPYLQKGRPDAITVKYRTNTNTETIINYGTSLGALNSTVSNTAVNSDHEIELTGLLPNTKYYYEIANNAGVFVLESSDMFFKTAPTTGTDQFVRAWILGDAGTGDLNQKNVRDEYYDYVANASTNPNQTDMMLFLGDNAYNSGLDNEYQIALFNIYKEQLKNTVAWSTLGNHDGYSADSNTQTGPYYDIFSFPTAGESGGIPSGTEAYYSFDYANIHFIVLESYTLDTNENQMAWCTQDIQNTDQDWIVAIFHHPPYSKGSHDSDFEAPLVNMRNNFLPILEANGVDLILSGHSHSYERSYFINGHYGLSDSFDISSHTVGSNGNLSGKADTADGAYQKTDTENPGAVYITTGSAGKISGGDLDHNAMYASLNELGSCVLEIEDDGVDGQNLVVKFINDNGSVSDYFTINKTGISLSTEQNVVNSLDTIAYPVPVKGLLNINVKPSESLKEVKIYNAVGKLVKSSTLSKINVNAMPAGMYVVHIITDKEEYYKNIVVE</sequence>
<dbReference type="PANTHER" id="PTHR22953">
    <property type="entry name" value="ACID PHOSPHATASE RELATED"/>
    <property type="match status" value="1"/>
</dbReference>
<feature type="domain" description="Calcineurin-like phosphoesterase" evidence="2">
    <location>
        <begin position="527"/>
        <end position="711"/>
    </location>
</feature>
<reference evidence="5 8" key="1">
    <citation type="journal article" date="2015" name="Int. J. Syst. Evol. Microbiol.">
        <title>Algibacter amylolyticus sp. nov., isolated from intertidal sediment.</title>
        <authorList>
            <person name="Zhang D.C."/>
            <person name="Wu J."/>
            <person name="Neuner K."/>
            <person name="Yao J."/>
            <person name="Margesin R."/>
        </authorList>
    </citation>
    <scope>NUCLEOTIDE SEQUENCE [LARGE SCALE GENOMIC DNA]</scope>
    <source>
        <strain evidence="5 8">RU-4-M-4</strain>
    </source>
</reference>
<proteinExistence type="predicted"/>
<dbReference type="GO" id="GO:0046872">
    <property type="term" value="F:metal ion binding"/>
    <property type="evidence" value="ECO:0007669"/>
    <property type="project" value="InterPro"/>
</dbReference>
<keyword evidence="7" id="KW-1185">Reference proteome</keyword>
<dbReference type="Gene3D" id="3.60.21.10">
    <property type="match status" value="1"/>
</dbReference>
<evidence type="ECO:0000313" key="5">
    <source>
        <dbReference type="EMBL" id="KAA5821862.1"/>
    </source>
</evidence>
<evidence type="ECO:0000313" key="7">
    <source>
        <dbReference type="Proteomes" id="UP000315145"/>
    </source>
</evidence>
<dbReference type="InterPro" id="IPR039331">
    <property type="entry name" value="PAPs-like"/>
</dbReference>
<dbReference type="EMBL" id="VWRS01000010">
    <property type="protein sequence ID" value="KAA5821862.1"/>
    <property type="molecule type" value="Genomic_DNA"/>
</dbReference>
<dbReference type="Pfam" id="PF00149">
    <property type="entry name" value="Metallophos"/>
    <property type="match status" value="1"/>
</dbReference>
<dbReference type="Proteomes" id="UP000322315">
    <property type="component" value="Unassembled WGS sequence"/>
</dbReference>
<dbReference type="NCBIfam" id="TIGR04183">
    <property type="entry name" value="Por_Secre_tail"/>
    <property type="match status" value="1"/>
</dbReference>
<dbReference type="Pfam" id="PF16656">
    <property type="entry name" value="Pur_ac_phosph_N"/>
    <property type="match status" value="1"/>
</dbReference>
<dbReference type="Pfam" id="PF18962">
    <property type="entry name" value="Por_Secre_tail"/>
    <property type="match status" value="1"/>
</dbReference>
<dbReference type="InterPro" id="IPR029052">
    <property type="entry name" value="Metallo-depent_PP-like"/>
</dbReference>
<organism evidence="5 8">
    <name type="scientific">Algibacter amylolyticus</name>
    <dbReference type="NCBI Taxonomy" id="1608400"/>
    <lineage>
        <taxon>Bacteria</taxon>
        <taxon>Pseudomonadati</taxon>
        <taxon>Bacteroidota</taxon>
        <taxon>Flavobacteriia</taxon>
        <taxon>Flavobacteriales</taxon>
        <taxon>Flavobacteriaceae</taxon>
        <taxon>Algibacter</taxon>
    </lineage>
</organism>
<keyword evidence="1" id="KW-0732">Signal</keyword>
<evidence type="ECO:0000259" key="3">
    <source>
        <dbReference type="Pfam" id="PF16656"/>
    </source>
</evidence>
<name>A0A5M7AX48_9FLAO</name>
<dbReference type="RefSeq" id="WP_144117794.1">
    <property type="nucleotide sequence ID" value="NZ_JACHGE010000008.1"/>
</dbReference>
<evidence type="ECO:0000313" key="6">
    <source>
        <dbReference type="EMBL" id="TSJ73146.1"/>
    </source>
</evidence>
<dbReference type="AlphaFoldDB" id="A0A5M7AX48"/>
<dbReference type="OrthoDB" id="9809781at2"/>
<dbReference type="PANTHER" id="PTHR22953:SF153">
    <property type="entry name" value="PURPLE ACID PHOSPHATASE"/>
    <property type="match status" value="1"/>
</dbReference>
<reference evidence="5" key="3">
    <citation type="submission" date="2019-09" db="EMBL/GenBank/DDBJ databases">
        <authorList>
            <person name="Zhang D.-C."/>
        </authorList>
    </citation>
    <scope>NUCLEOTIDE SEQUENCE</scope>
    <source>
        <strain evidence="5">RU-4-M-4</strain>
    </source>
</reference>
<dbReference type="InterPro" id="IPR004843">
    <property type="entry name" value="Calcineurin-like_PHP"/>
</dbReference>
<evidence type="ECO:0000256" key="1">
    <source>
        <dbReference type="ARBA" id="ARBA00022729"/>
    </source>
</evidence>
<dbReference type="InterPro" id="IPR015914">
    <property type="entry name" value="PAPs_N"/>
</dbReference>
<evidence type="ECO:0000259" key="2">
    <source>
        <dbReference type="Pfam" id="PF00149"/>
    </source>
</evidence>
<dbReference type="Gene3D" id="2.60.120.260">
    <property type="entry name" value="Galactose-binding domain-like"/>
    <property type="match status" value="1"/>
</dbReference>
<dbReference type="InterPro" id="IPR008963">
    <property type="entry name" value="Purple_acid_Pase-like_N"/>
</dbReference>
<dbReference type="GO" id="GO:0003993">
    <property type="term" value="F:acid phosphatase activity"/>
    <property type="evidence" value="ECO:0007669"/>
    <property type="project" value="InterPro"/>
</dbReference>
<evidence type="ECO:0000313" key="8">
    <source>
        <dbReference type="Proteomes" id="UP000322315"/>
    </source>
</evidence>
<dbReference type="SUPFAM" id="SSF56300">
    <property type="entry name" value="Metallo-dependent phosphatases"/>
    <property type="match status" value="1"/>
</dbReference>
<gene>
    <name evidence="5" type="ORF">F2B50_15255</name>
    <name evidence="6" type="ORF">FPF71_15255</name>
</gene>
<reference evidence="6 7" key="2">
    <citation type="submission" date="2019-07" db="EMBL/GenBank/DDBJ databases">
        <title>Algibacter marinivivus sp. nov., isolated from the surface of a marine red alga.</title>
        <authorList>
            <person name="Zhong X."/>
            <person name="Xu W."/>
            <person name="Zhang Y."/>
            <person name="Zhang Q."/>
            <person name="Du Z."/>
        </authorList>
    </citation>
    <scope>NUCLEOTIDE SEQUENCE [LARGE SCALE GENOMIC DNA]</scope>
    <source>
        <strain evidence="6 7">RU-4-M-4</strain>
    </source>
</reference>
<protein>
    <submittedName>
        <fullName evidence="5">T9SS type A sorting domain-containing protein</fullName>
    </submittedName>
</protein>
<dbReference type="EMBL" id="VMBF01000010">
    <property type="protein sequence ID" value="TSJ73146.1"/>
    <property type="molecule type" value="Genomic_DNA"/>
</dbReference>
<evidence type="ECO:0000259" key="4">
    <source>
        <dbReference type="Pfam" id="PF18962"/>
    </source>
</evidence>
<accession>A0A5M7AX48</accession>
<dbReference type="SUPFAM" id="SSF49363">
    <property type="entry name" value="Purple acid phosphatase, N-terminal domain"/>
    <property type="match status" value="1"/>
</dbReference>
<feature type="domain" description="Purple acid phosphatase N-terminal" evidence="3">
    <location>
        <begin position="420"/>
        <end position="492"/>
    </location>
</feature>